<dbReference type="Proteomes" id="UP000015100">
    <property type="component" value="Unassembled WGS sequence"/>
</dbReference>
<reference evidence="2" key="2">
    <citation type="submission" date="2013-04" db="EMBL/GenBank/DDBJ databases">
        <title>Genomic mechanisms accounting for the adaptation to parasitism in nematode-trapping fungi.</title>
        <authorList>
            <person name="Ahren D.G."/>
        </authorList>
    </citation>
    <scope>NUCLEOTIDE SEQUENCE [LARGE SCALE GENOMIC DNA]</scope>
    <source>
        <strain evidence="2">CBS 200.50</strain>
    </source>
</reference>
<evidence type="ECO:0000313" key="1">
    <source>
        <dbReference type="EMBL" id="EPS40752.1"/>
    </source>
</evidence>
<comment type="caution">
    <text evidence="1">The sequence shown here is derived from an EMBL/GenBank/DDBJ whole genome shotgun (WGS) entry which is preliminary data.</text>
</comment>
<dbReference type="EMBL" id="AQGS01000282">
    <property type="protein sequence ID" value="EPS40752.1"/>
    <property type="molecule type" value="Genomic_DNA"/>
</dbReference>
<dbReference type="AlphaFoldDB" id="S8BZE8"/>
<dbReference type="OrthoDB" id="5415889at2759"/>
<name>S8BZE8_DACHA</name>
<accession>S8BZE8</accession>
<evidence type="ECO:0000313" key="2">
    <source>
        <dbReference type="Proteomes" id="UP000015100"/>
    </source>
</evidence>
<sequence length="86" mass="9375">MPAFAGSPAVGQILQTLTDINNRLDNIENSLATIQTRQNMTLIQLSNSSASRHAPLRFPAGLNVTNLPATPGQLMVFSSKLFLYQF</sequence>
<keyword evidence="2" id="KW-1185">Reference proteome</keyword>
<organism evidence="1 2">
    <name type="scientific">Dactylellina haptotyla (strain CBS 200.50)</name>
    <name type="common">Nematode-trapping fungus</name>
    <name type="synonym">Monacrosporium haptotylum</name>
    <dbReference type="NCBI Taxonomy" id="1284197"/>
    <lineage>
        <taxon>Eukaryota</taxon>
        <taxon>Fungi</taxon>
        <taxon>Dikarya</taxon>
        <taxon>Ascomycota</taxon>
        <taxon>Pezizomycotina</taxon>
        <taxon>Orbiliomycetes</taxon>
        <taxon>Orbiliales</taxon>
        <taxon>Orbiliaceae</taxon>
        <taxon>Dactylellina</taxon>
    </lineage>
</organism>
<reference evidence="1 2" key="1">
    <citation type="journal article" date="2013" name="PLoS Genet.">
        <title>Genomic mechanisms accounting for the adaptation to parasitism in nematode-trapping fungi.</title>
        <authorList>
            <person name="Meerupati T."/>
            <person name="Andersson K.M."/>
            <person name="Friman E."/>
            <person name="Kumar D."/>
            <person name="Tunlid A."/>
            <person name="Ahren D."/>
        </authorList>
    </citation>
    <scope>NUCLEOTIDE SEQUENCE [LARGE SCALE GENOMIC DNA]</scope>
    <source>
        <strain evidence="1 2">CBS 200.50</strain>
    </source>
</reference>
<dbReference type="HOGENOM" id="CLU_2497849_0_0_1"/>
<gene>
    <name evidence="1" type="ORF">H072_5396</name>
</gene>
<protein>
    <submittedName>
        <fullName evidence="1">Uncharacterized protein</fullName>
    </submittedName>
</protein>
<proteinExistence type="predicted"/>